<accession>A0A1G6Q1U9</accession>
<dbReference type="InterPro" id="IPR011053">
    <property type="entry name" value="Single_hybrid_motif"/>
</dbReference>
<evidence type="ECO:0000256" key="3">
    <source>
        <dbReference type="ARBA" id="ARBA00022679"/>
    </source>
</evidence>
<dbReference type="SUPFAM" id="SSF51230">
    <property type="entry name" value="Single hybrid motif"/>
    <property type="match status" value="1"/>
</dbReference>
<dbReference type="FunFam" id="3.30.559.10:FF:000007">
    <property type="entry name" value="Dihydrolipoamide acetyltransferase component of pyruvate dehydrogenase complex"/>
    <property type="match status" value="1"/>
</dbReference>
<dbReference type="Proteomes" id="UP000199501">
    <property type="component" value="Unassembled WGS sequence"/>
</dbReference>
<dbReference type="InterPro" id="IPR050743">
    <property type="entry name" value="2-oxoacid_DH_E2_comp"/>
</dbReference>
<dbReference type="PANTHER" id="PTHR43178:SF5">
    <property type="entry name" value="LIPOAMIDE ACYLTRANSFERASE COMPONENT OF BRANCHED-CHAIN ALPHA-KETO ACID DEHYDROGENASE COMPLEX, MITOCHONDRIAL"/>
    <property type="match status" value="1"/>
</dbReference>
<keyword evidence="5 6" id="KW-0012">Acyltransferase</keyword>
<feature type="compositionally biased region" description="Low complexity" evidence="7">
    <location>
        <begin position="82"/>
        <end position="100"/>
    </location>
</feature>
<dbReference type="Gene3D" id="3.30.559.10">
    <property type="entry name" value="Chloramphenicol acetyltransferase-like domain"/>
    <property type="match status" value="1"/>
</dbReference>
<evidence type="ECO:0000259" key="9">
    <source>
        <dbReference type="PROSITE" id="PS51826"/>
    </source>
</evidence>
<organism evidence="10 11">
    <name type="scientific">Actinokineospora iranica</name>
    <dbReference type="NCBI Taxonomy" id="1271860"/>
    <lineage>
        <taxon>Bacteria</taxon>
        <taxon>Bacillati</taxon>
        <taxon>Actinomycetota</taxon>
        <taxon>Actinomycetes</taxon>
        <taxon>Pseudonocardiales</taxon>
        <taxon>Pseudonocardiaceae</taxon>
        <taxon>Actinokineospora</taxon>
    </lineage>
</organism>
<feature type="compositionally biased region" description="Low complexity" evidence="7">
    <location>
        <begin position="179"/>
        <end position="197"/>
    </location>
</feature>
<feature type="domain" description="Peripheral subunit-binding (PSBD)" evidence="9">
    <location>
        <begin position="289"/>
        <end position="326"/>
    </location>
</feature>
<dbReference type="Gene3D" id="2.40.50.100">
    <property type="match status" value="1"/>
</dbReference>
<feature type="region of interest" description="Disordered" evidence="7">
    <location>
        <begin position="324"/>
        <end position="378"/>
    </location>
</feature>
<feature type="region of interest" description="Disordered" evidence="7">
    <location>
        <begin position="164"/>
        <end position="293"/>
    </location>
</feature>
<dbReference type="GO" id="GO:0005737">
    <property type="term" value="C:cytoplasm"/>
    <property type="evidence" value="ECO:0007669"/>
    <property type="project" value="TreeGrafter"/>
</dbReference>
<feature type="compositionally biased region" description="Low complexity" evidence="7">
    <location>
        <begin position="204"/>
        <end position="229"/>
    </location>
</feature>
<dbReference type="EMBL" id="FMZZ01000005">
    <property type="protein sequence ID" value="SDC86191.1"/>
    <property type="molecule type" value="Genomic_DNA"/>
</dbReference>
<dbReference type="RefSeq" id="WP_091450112.1">
    <property type="nucleotide sequence ID" value="NZ_FMZZ01000005.1"/>
</dbReference>
<evidence type="ECO:0000256" key="1">
    <source>
        <dbReference type="ARBA" id="ARBA00001938"/>
    </source>
</evidence>
<dbReference type="PROSITE" id="PS51826">
    <property type="entry name" value="PSBD"/>
    <property type="match status" value="1"/>
</dbReference>
<dbReference type="SUPFAM" id="SSF47005">
    <property type="entry name" value="Peripheral subunit-binding domain of 2-oxo acid dehydrogenase complex"/>
    <property type="match status" value="1"/>
</dbReference>
<dbReference type="InterPro" id="IPR000089">
    <property type="entry name" value="Biotin_lipoyl"/>
</dbReference>
<evidence type="ECO:0000256" key="6">
    <source>
        <dbReference type="RuleBase" id="RU003423"/>
    </source>
</evidence>
<dbReference type="PROSITE" id="PS00189">
    <property type="entry name" value="LIPOYL"/>
    <property type="match status" value="1"/>
</dbReference>
<dbReference type="Gene3D" id="4.10.320.10">
    <property type="entry name" value="E3-binding domain"/>
    <property type="match status" value="1"/>
</dbReference>
<dbReference type="Pfam" id="PF02817">
    <property type="entry name" value="E3_binding"/>
    <property type="match status" value="1"/>
</dbReference>
<proteinExistence type="inferred from homology"/>
<dbReference type="InterPro" id="IPR003016">
    <property type="entry name" value="2-oxoA_DH_lipoyl-BS"/>
</dbReference>
<evidence type="ECO:0000259" key="8">
    <source>
        <dbReference type="PROSITE" id="PS50968"/>
    </source>
</evidence>
<keyword evidence="10" id="KW-0670">Pyruvate</keyword>
<sequence>MPEYKSFPLPDTAEGLTEAEILTWHVKPGDTVTVNQIIVEIETAKAAVELPCPWAGVVTELHVRPGQTVDVGTPILTIDTDPGGAAAPPPASSNGSAPAAGEEEMKPLVGYGAKAVTAKRRPRKGPAVPTEPAAAAAQSTVGAAFARTQGPAPDHTADQAPEAIPTARQPEPPARTTSTTSEPAPGTAGPATRASGPAAGGATGTVDDGNATATGFDGPASGTGETAAGGAAGTGHDGNTTPPGGAGTAPGFDGSASDSGATATRSVAGGSGARTSDAPESARGGHVPLAKPPVRKLAKDLGVDLRSLTGSGGSGVITRADVERAAAEPTPEPTPAAPTAPATETAAQAGERAATGPTPEPVPAAPTAPATETAARVGERRVPIKGVRKATAQAMVASAFTAPHVTEFLTVDVTPMMDLRARLAAHPDFRDVRLTPLAFCAKAVTMAVARTPEVNSAWDEAAQEIVFKDYVHLGIAAATPRGLIVPKVRNAETLSLRDLAVALEALTTTARDGKTQPADLVNGTITITNVGVFGVDTGTPIINPGESAILAFGAIRDMPWVVDGDIVVRKVCQLALSFDHRLVDGQQGSRFLADIGALLADPAVAFTY</sequence>
<reference evidence="11" key="1">
    <citation type="submission" date="2016-10" db="EMBL/GenBank/DDBJ databases">
        <authorList>
            <person name="Varghese N."/>
            <person name="Submissions S."/>
        </authorList>
    </citation>
    <scope>NUCLEOTIDE SEQUENCE [LARGE SCALE GENOMIC DNA]</scope>
    <source>
        <strain evidence="11">IBRC-M 10403</strain>
    </source>
</reference>
<feature type="compositionally biased region" description="Low complexity" evidence="7">
    <location>
        <begin position="339"/>
        <end position="357"/>
    </location>
</feature>
<dbReference type="AlphaFoldDB" id="A0A1G6Q1U9"/>
<keyword evidence="3 6" id="KW-0808">Transferase</keyword>
<dbReference type="OrthoDB" id="9805770at2"/>
<feature type="compositionally biased region" description="Polar residues" evidence="7">
    <location>
        <begin position="256"/>
        <end position="265"/>
    </location>
</feature>
<dbReference type="SUPFAM" id="SSF52777">
    <property type="entry name" value="CoA-dependent acyltransferases"/>
    <property type="match status" value="1"/>
</dbReference>
<dbReference type="CDD" id="cd06849">
    <property type="entry name" value="lipoyl_domain"/>
    <property type="match status" value="1"/>
</dbReference>
<dbReference type="STRING" id="1271860.SAMN05216174_10539"/>
<dbReference type="PROSITE" id="PS50968">
    <property type="entry name" value="BIOTINYL_LIPOYL"/>
    <property type="match status" value="1"/>
</dbReference>
<dbReference type="Pfam" id="PF00198">
    <property type="entry name" value="2-oxoacid_dh"/>
    <property type="match status" value="1"/>
</dbReference>
<keyword evidence="11" id="KW-1185">Reference proteome</keyword>
<evidence type="ECO:0000256" key="2">
    <source>
        <dbReference type="ARBA" id="ARBA00007317"/>
    </source>
</evidence>
<dbReference type="PANTHER" id="PTHR43178">
    <property type="entry name" value="DIHYDROLIPOAMIDE ACETYLTRANSFERASE COMPONENT OF PYRUVATE DEHYDROGENASE COMPLEX"/>
    <property type="match status" value="1"/>
</dbReference>
<dbReference type="InterPro" id="IPR004167">
    <property type="entry name" value="PSBD"/>
</dbReference>
<dbReference type="EC" id="2.3.1.-" evidence="6"/>
<dbReference type="InterPro" id="IPR036625">
    <property type="entry name" value="E3-bd_dom_sf"/>
</dbReference>
<evidence type="ECO:0000256" key="7">
    <source>
        <dbReference type="SAM" id="MobiDB-lite"/>
    </source>
</evidence>
<dbReference type="GO" id="GO:0031405">
    <property type="term" value="F:lipoic acid binding"/>
    <property type="evidence" value="ECO:0007669"/>
    <property type="project" value="TreeGrafter"/>
</dbReference>
<evidence type="ECO:0000256" key="5">
    <source>
        <dbReference type="ARBA" id="ARBA00023315"/>
    </source>
</evidence>
<keyword evidence="4 6" id="KW-0450">Lipoyl</keyword>
<dbReference type="InterPro" id="IPR001078">
    <property type="entry name" value="2-oxoacid_DH_actylTfrase"/>
</dbReference>
<comment type="cofactor">
    <cofactor evidence="1 6">
        <name>(R)-lipoate</name>
        <dbReference type="ChEBI" id="CHEBI:83088"/>
    </cofactor>
</comment>
<feature type="region of interest" description="Disordered" evidence="7">
    <location>
        <begin position="79"/>
        <end position="103"/>
    </location>
</feature>
<dbReference type="GO" id="GO:0016407">
    <property type="term" value="F:acetyltransferase activity"/>
    <property type="evidence" value="ECO:0007669"/>
    <property type="project" value="TreeGrafter"/>
</dbReference>
<evidence type="ECO:0000256" key="4">
    <source>
        <dbReference type="ARBA" id="ARBA00022823"/>
    </source>
</evidence>
<feature type="region of interest" description="Disordered" evidence="7">
    <location>
        <begin position="115"/>
        <end position="141"/>
    </location>
</feature>
<name>A0A1G6Q1U9_9PSEU</name>
<protein>
    <recommendedName>
        <fullName evidence="6">Dihydrolipoamide acetyltransferase component of pyruvate dehydrogenase complex</fullName>
        <ecNumber evidence="6">2.3.1.-</ecNumber>
    </recommendedName>
</protein>
<evidence type="ECO:0000313" key="11">
    <source>
        <dbReference type="Proteomes" id="UP000199501"/>
    </source>
</evidence>
<comment type="similarity">
    <text evidence="2 6">Belongs to the 2-oxoacid dehydrogenase family.</text>
</comment>
<dbReference type="Pfam" id="PF00364">
    <property type="entry name" value="Biotin_lipoyl"/>
    <property type="match status" value="1"/>
</dbReference>
<gene>
    <name evidence="10" type="ORF">SAMN05216174_10539</name>
</gene>
<feature type="domain" description="Lipoyl-binding" evidence="8">
    <location>
        <begin position="4"/>
        <end position="79"/>
    </location>
</feature>
<dbReference type="InterPro" id="IPR023213">
    <property type="entry name" value="CAT-like_dom_sf"/>
</dbReference>
<evidence type="ECO:0000313" key="10">
    <source>
        <dbReference type="EMBL" id="SDC86191.1"/>
    </source>
</evidence>